<reference evidence="3 4" key="1">
    <citation type="journal article" date="2018" name="Sci. Rep.">
        <title>Comparative genomics provides insights into the lifestyle and reveals functional heterogeneity of dark septate endophytic fungi.</title>
        <authorList>
            <person name="Knapp D.G."/>
            <person name="Nemeth J.B."/>
            <person name="Barry K."/>
            <person name="Hainaut M."/>
            <person name="Henrissat B."/>
            <person name="Johnson J."/>
            <person name="Kuo A."/>
            <person name="Lim J.H.P."/>
            <person name="Lipzen A."/>
            <person name="Nolan M."/>
            <person name="Ohm R.A."/>
            <person name="Tamas L."/>
            <person name="Grigoriev I.V."/>
            <person name="Spatafora J.W."/>
            <person name="Nagy L.G."/>
            <person name="Kovacs G.M."/>
        </authorList>
    </citation>
    <scope>NUCLEOTIDE SEQUENCE [LARGE SCALE GENOMIC DNA]</scope>
    <source>
        <strain evidence="3 4">DSE2036</strain>
    </source>
</reference>
<evidence type="ECO:0000313" key="3">
    <source>
        <dbReference type="EMBL" id="PVI05402.1"/>
    </source>
</evidence>
<organism evidence="3 4">
    <name type="scientific">Periconia macrospinosa</name>
    <dbReference type="NCBI Taxonomy" id="97972"/>
    <lineage>
        <taxon>Eukaryota</taxon>
        <taxon>Fungi</taxon>
        <taxon>Dikarya</taxon>
        <taxon>Ascomycota</taxon>
        <taxon>Pezizomycotina</taxon>
        <taxon>Dothideomycetes</taxon>
        <taxon>Pleosporomycetidae</taxon>
        <taxon>Pleosporales</taxon>
        <taxon>Massarineae</taxon>
        <taxon>Periconiaceae</taxon>
        <taxon>Periconia</taxon>
    </lineage>
</organism>
<dbReference type="Gene3D" id="3.40.50.1820">
    <property type="entry name" value="alpha/beta hydrolase"/>
    <property type="match status" value="1"/>
</dbReference>
<dbReference type="InterPro" id="IPR013094">
    <property type="entry name" value="AB_hydrolase_3"/>
</dbReference>
<dbReference type="STRING" id="97972.A0A2V1E5L0"/>
<evidence type="ECO:0000313" key="4">
    <source>
        <dbReference type="Proteomes" id="UP000244855"/>
    </source>
</evidence>
<dbReference type="InterPro" id="IPR029058">
    <property type="entry name" value="AB_hydrolase_fold"/>
</dbReference>
<accession>A0A2V1E5L0</accession>
<name>A0A2V1E5L0_9PLEO</name>
<gene>
    <name evidence="3" type="ORF">DM02DRAFT_624119</name>
</gene>
<keyword evidence="1" id="KW-0378">Hydrolase</keyword>
<dbReference type="SUPFAM" id="SSF53474">
    <property type="entry name" value="alpha/beta-Hydrolases"/>
    <property type="match status" value="1"/>
</dbReference>
<proteinExistence type="predicted"/>
<dbReference type="AlphaFoldDB" id="A0A2V1E5L0"/>
<feature type="domain" description="Alpha/beta hydrolase fold-3" evidence="2">
    <location>
        <begin position="78"/>
        <end position="130"/>
    </location>
</feature>
<keyword evidence="4" id="KW-1185">Reference proteome</keyword>
<sequence length="132" mass="14613">MTQHGNQGDHVKNVATVYHQSPVDGGGIVERRRIFELVEARLHKRKLPGDVNDSTVAVKEFGIVARDGLGILMPRAVMVYLHAGGFLFGDLDSGDMNCRILAKRLGISVLNVEYHLAPEWKFPYGVEDALTE</sequence>
<dbReference type="PANTHER" id="PTHR48081:SF8">
    <property type="entry name" value="ALPHA_BETA HYDROLASE FOLD-3 DOMAIN-CONTAINING PROTEIN-RELATED"/>
    <property type="match status" value="1"/>
</dbReference>
<dbReference type="Pfam" id="PF07859">
    <property type="entry name" value="Abhydrolase_3"/>
    <property type="match status" value="1"/>
</dbReference>
<dbReference type="GO" id="GO:0016787">
    <property type="term" value="F:hydrolase activity"/>
    <property type="evidence" value="ECO:0007669"/>
    <property type="project" value="UniProtKB-KW"/>
</dbReference>
<dbReference type="InterPro" id="IPR050300">
    <property type="entry name" value="GDXG_lipolytic_enzyme"/>
</dbReference>
<evidence type="ECO:0000259" key="2">
    <source>
        <dbReference type="Pfam" id="PF07859"/>
    </source>
</evidence>
<protein>
    <recommendedName>
        <fullName evidence="2">Alpha/beta hydrolase fold-3 domain-containing protein</fullName>
    </recommendedName>
</protein>
<dbReference type="Proteomes" id="UP000244855">
    <property type="component" value="Unassembled WGS sequence"/>
</dbReference>
<dbReference type="OrthoDB" id="408631at2759"/>
<dbReference type="EMBL" id="KZ805314">
    <property type="protein sequence ID" value="PVI05402.1"/>
    <property type="molecule type" value="Genomic_DNA"/>
</dbReference>
<evidence type="ECO:0000256" key="1">
    <source>
        <dbReference type="ARBA" id="ARBA00022801"/>
    </source>
</evidence>
<dbReference type="PANTHER" id="PTHR48081">
    <property type="entry name" value="AB HYDROLASE SUPERFAMILY PROTEIN C4A8.06C"/>
    <property type="match status" value="1"/>
</dbReference>